<dbReference type="KEGG" id="dalk:DSCA_16280"/>
<dbReference type="AlphaFoldDB" id="A0A5K7YF55"/>
<protein>
    <recommendedName>
        <fullName evidence="3">PPM-type phosphatase domain-containing protein</fullName>
    </recommendedName>
</protein>
<evidence type="ECO:0000313" key="2">
    <source>
        <dbReference type="Proteomes" id="UP000427906"/>
    </source>
</evidence>
<name>A0A5K7YF55_9BACT</name>
<gene>
    <name evidence="1" type="ORF">DSCA_16280</name>
</gene>
<dbReference type="RefSeq" id="WP_155315929.1">
    <property type="nucleotide sequence ID" value="NZ_AP021874.1"/>
</dbReference>
<dbReference type="EMBL" id="AP021874">
    <property type="protein sequence ID" value="BBO67698.1"/>
    <property type="molecule type" value="Genomic_DNA"/>
</dbReference>
<dbReference type="Proteomes" id="UP000427906">
    <property type="component" value="Chromosome"/>
</dbReference>
<evidence type="ECO:0008006" key="3">
    <source>
        <dbReference type="Google" id="ProtNLM"/>
    </source>
</evidence>
<dbReference type="InterPro" id="IPR036457">
    <property type="entry name" value="PPM-type-like_dom_sf"/>
</dbReference>
<keyword evidence="2" id="KW-1185">Reference proteome</keyword>
<dbReference type="OrthoDB" id="5518520at2"/>
<organism evidence="1 2">
    <name type="scientific">Desulfosarcina alkanivorans</name>
    <dbReference type="NCBI Taxonomy" id="571177"/>
    <lineage>
        <taxon>Bacteria</taxon>
        <taxon>Pseudomonadati</taxon>
        <taxon>Thermodesulfobacteriota</taxon>
        <taxon>Desulfobacteria</taxon>
        <taxon>Desulfobacterales</taxon>
        <taxon>Desulfosarcinaceae</taxon>
        <taxon>Desulfosarcina</taxon>
    </lineage>
</organism>
<sequence length="273" mass="29440">MLNPFRRALRLPGRLGARLITGTEKVRCGYGNGDCLLVDCRHGVFAVADATERFPQASRRLLGQLAHAVCLNGPPGDELEFKGLLERIWSRQKYIHRTTLSCVVVVPHGGGAIMVANNGDSSVTLVSPDDGRLLFRSGADMNFAGRSQHPNPVSTLAMSGVPPLTLLATDGAGKVAERLDRALLKTPYRIVERLTGQRQSGHGETDDMGVIALATRDRVADTGESVIMGGTRPGVESAFGRRTGEMAALDRWDELAAWKHHPEGLARAGIQIF</sequence>
<accession>A0A5K7YF55</accession>
<reference evidence="1 2" key="1">
    <citation type="submission" date="2019-11" db="EMBL/GenBank/DDBJ databases">
        <title>Comparative genomics of hydrocarbon-degrading Desulfosarcina strains.</title>
        <authorList>
            <person name="Watanabe M."/>
            <person name="Kojima H."/>
            <person name="Fukui M."/>
        </authorList>
    </citation>
    <scope>NUCLEOTIDE SEQUENCE [LARGE SCALE GENOMIC DNA]</scope>
    <source>
        <strain evidence="1 2">PL12</strain>
    </source>
</reference>
<proteinExistence type="predicted"/>
<dbReference type="SUPFAM" id="SSF81606">
    <property type="entry name" value="PP2C-like"/>
    <property type="match status" value="1"/>
</dbReference>
<evidence type="ECO:0000313" key="1">
    <source>
        <dbReference type="EMBL" id="BBO67698.1"/>
    </source>
</evidence>